<evidence type="ECO:0000313" key="1">
    <source>
        <dbReference type="EMBL" id="PSR74009.1"/>
    </source>
</evidence>
<dbReference type="EMBL" id="MLYV02001036">
    <property type="protein sequence ID" value="PSR74009.1"/>
    <property type="molecule type" value="Genomic_DNA"/>
</dbReference>
<dbReference type="AlphaFoldDB" id="A0A2R6NPI3"/>
<organism evidence="1 2">
    <name type="scientific">Hermanssonia centrifuga</name>
    <dbReference type="NCBI Taxonomy" id="98765"/>
    <lineage>
        <taxon>Eukaryota</taxon>
        <taxon>Fungi</taxon>
        <taxon>Dikarya</taxon>
        <taxon>Basidiomycota</taxon>
        <taxon>Agaricomycotina</taxon>
        <taxon>Agaricomycetes</taxon>
        <taxon>Polyporales</taxon>
        <taxon>Meruliaceae</taxon>
        <taxon>Hermanssonia</taxon>
    </lineage>
</organism>
<name>A0A2R6NPI3_9APHY</name>
<accession>A0A2R6NPI3</accession>
<dbReference type="Proteomes" id="UP000186601">
    <property type="component" value="Unassembled WGS sequence"/>
</dbReference>
<protein>
    <submittedName>
        <fullName evidence="1">Uncharacterized protein</fullName>
    </submittedName>
</protein>
<comment type="caution">
    <text evidence="1">The sequence shown here is derived from an EMBL/GenBank/DDBJ whole genome shotgun (WGS) entry which is preliminary data.</text>
</comment>
<proteinExistence type="predicted"/>
<reference evidence="1 2" key="1">
    <citation type="submission" date="2018-02" db="EMBL/GenBank/DDBJ databases">
        <title>Genome sequence of the basidiomycete white-rot fungus Phlebia centrifuga.</title>
        <authorList>
            <person name="Granchi Z."/>
            <person name="Peng M."/>
            <person name="de Vries R.P."/>
            <person name="Hilden K."/>
            <person name="Makela M.R."/>
            <person name="Grigoriev I."/>
            <person name="Riley R."/>
        </authorList>
    </citation>
    <scope>NUCLEOTIDE SEQUENCE [LARGE SCALE GENOMIC DNA]</scope>
    <source>
        <strain evidence="1 2">FBCC195</strain>
    </source>
</reference>
<keyword evidence="2" id="KW-1185">Reference proteome</keyword>
<gene>
    <name evidence="1" type="ORF">PHLCEN_2v10193</name>
</gene>
<evidence type="ECO:0000313" key="2">
    <source>
        <dbReference type="Proteomes" id="UP000186601"/>
    </source>
</evidence>
<sequence length="75" mass="8673">MDVSASLMKTLSVRVTGAAKVFPMLGTRRGSYYQYHIREFVISLTKRTAWEKLRSGYVRFRGGFSLVSDKHQDRQ</sequence>